<reference evidence="5 6" key="1">
    <citation type="submission" date="2019-09" db="EMBL/GenBank/DDBJ databases">
        <authorList>
            <person name="Depoorter E."/>
        </authorList>
    </citation>
    <scope>NUCLEOTIDE SEQUENCE [LARGE SCALE GENOMIC DNA]</scope>
    <source>
        <strain evidence="5">R-39750</strain>
    </source>
</reference>
<evidence type="ECO:0000313" key="5">
    <source>
        <dbReference type="EMBL" id="VWC90686.1"/>
    </source>
</evidence>
<dbReference type="InterPro" id="IPR059106">
    <property type="entry name" value="WHD_MalT"/>
</dbReference>
<dbReference type="RefSeq" id="WP_175011896.1">
    <property type="nucleotide sequence ID" value="NZ_CABVQN010000007.1"/>
</dbReference>
<keyword evidence="1" id="KW-0805">Transcription regulation</keyword>
<dbReference type="GO" id="GO:0006355">
    <property type="term" value="P:regulation of DNA-templated transcription"/>
    <property type="evidence" value="ECO:0007669"/>
    <property type="project" value="InterPro"/>
</dbReference>
<dbReference type="CDD" id="cd06170">
    <property type="entry name" value="LuxR_C_like"/>
    <property type="match status" value="1"/>
</dbReference>
<sequence>MLVADVTPARRPPSLVATKVLPPRLPAGLVDRPRLVELAEAAESKRLTVIQAPAGFGKTSLARLWLDCLRTRGALAGWLSLDVGDDEPARFFHYFAQALQQACGDIGIAAGLSADASLLPPDAIVSTLINELVDVDDELYLFIDDYHLIGSPAIHAGVAYFIEHAPSQVHVVICTRTEPPLPLARLRAHNELMEIDAAELRFSFDETQSFVRRECPGTLGDATVKSLFVSTEGWAAALRIAASVLKRGGTPGHDGAARIPSGASRPFAAYLEGMLERLPADLVDFMLRTSVLDRLSAPLCEAVTGVATSRPMLDTIVARQLLLQPLDQEGEWFRYHPLMAEYLRQRLATQCADAIPDLHRRASRWYASQALWTDAVTHALAAGARDEAVALMAHCAMTLVMRGDLLTLLGWQRQFPADLMQGQVRVSLAIAWGMALAMRFDDALAMLDTIERTPGAGVDPADIRHECQAVRSVIAALQDDPRRAFALAQPCLDRPSTDTWTTNVVSNVVRFGHWKAGHLEALYATPWIPQSGDDRRLVFASVYRLSLLGHAEMQQMHFELAERYFSEAMQLGTRHCGPQSISVAICAPMLGQIRYEQGRLDEARALVIDLMPVIDVAVLLDSLLTAYKLLIRIAIARADYPHAYALLDRAQALAHTRSWPRLTAAVLVERTRLHIAEGRLTEAAACVLQFDRLAGGDHGAQVDTSLEIDTYRALATACVATARNDLQGAVAALNDGLRCASLRHSDYLALRVKTVLALVQLRGGERAAALDTFAEVLEVAEPAGIYRSIVDQGPEIGQLLQAMRDQVRASTQTRDRLDYIERLLDGCRAQYQPDAQPARAAQRDMLSVRERDIVELIAHGQSNKEIARTLGIAPETVKSHIKSLFMKLEVDKRARAVAVAQSLGLLGTRRLDS</sequence>
<evidence type="ECO:0000259" key="4">
    <source>
        <dbReference type="PROSITE" id="PS50043"/>
    </source>
</evidence>
<dbReference type="InterPro" id="IPR036388">
    <property type="entry name" value="WH-like_DNA-bd_sf"/>
</dbReference>
<dbReference type="PROSITE" id="PS00622">
    <property type="entry name" value="HTH_LUXR_1"/>
    <property type="match status" value="1"/>
</dbReference>
<dbReference type="Pfam" id="PF00196">
    <property type="entry name" value="GerE"/>
    <property type="match status" value="1"/>
</dbReference>
<organism evidence="5 6">
    <name type="scientific">Burkholderia lata (strain ATCC 17760 / DSM 23089 / LMG 22485 / NCIMB 9086 / R18194 / 383)</name>
    <dbReference type="NCBI Taxonomy" id="482957"/>
    <lineage>
        <taxon>Bacteria</taxon>
        <taxon>Pseudomonadati</taxon>
        <taxon>Pseudomonadota</taxon>
        <taxon>Betaproteobacteria</taxon>
        <taxon>Burkholderiales</taxon>
        <taxon>Burkholderiaceae</taxon>
        <taxon>Burkholderia</taxon>
        <taxon>Burkholderia cepacia complex</taxon>
    </lineage>
</organism>
<dbReference type="PANTHER" id="PTHR44688">
    <property type="entry name" value="DNA-BINDING TRANSCRIPTIONAL ACTIVATOR DEVR_DOSR"/>
    <property type="match status" value="1"/>
</dbReference>
<dbReference type="GO" id="GO:0003677">
    <property type="term" value="F:DNA binding"/>
    <property type="evidence" value="ECO:0007669"/>
    <property type="project" value="UniProtKB-KW"/>
</dbReference>
<evidence type="ECO:0000256" key="2">
    <source>
        <dbReference type="ARBA" id="ARBA00023125"/>
    </source>
</evidence>
<dbReference type="SUPFAM" id="SSF52540">
    <property type="entry name" value="P-loop containing nucleoside triphosphate hydrolases"/>
    <property type="match status" value="1"/>
</dbReference>
<accession>A0A6P2VI73</accession>
<evidence type="ECO:0000256" key="3">
    <source>
        <dbReference type="ARBA" id="ARBA00023163"/>
    </source>
</evidence>
<dbReference type="InterPro" id="IPR027417">
    <property type="entry name" value="P-loop_NTPase"/>
</dbReference>
<dbReference type="Gene3D" id="1.10.10.10">
    <property type="entry name" value="Winged helix-like DNA-binding domain superfamily/Winged helix DNA-binding domain"/>
    <property type="match status" value="1"/>
</dbReference>
<feature type="domain" description="HTH luxR-type" evidence="4">
    <location>
        <begin position="839"/>
        <end position="904"/>
    </location>
</feature>
<proteinExistence type="predicted"/>
<dbReference type="PROSITE" id="PS50043">
    <property type="entry name" value="HTH_LUXR_2"/>
    <property type="match status" value="1"/>
</dbReference>
<keyword evidence="2" id="KW-0238">DNA-binding</keyword>
<dbReference type="Proteomes" id="UP000494110">
    <property type="component" value="Unassembled WGS sequence"/>
</dbReference>
<dbReference type="InterPro" id="IPR011990">
    <property type="entry name" value="TPR-like_helical_dom_sf"/>
</dbReference>
<dbReference type="InterPro" id="IPR016032">
    <property type="entry name" value="Sig_transdc_resp-reg_C-effctor"/>
</dbReference>
<evidence type="ECO:0000313" key="6">
    <source>
        <dbReference type="Proteomes" id="UP000494110"/>
    </source>
</evidence>
<dbReference type="InterPro" id="IPR000792">
    <property type="entry name" value="Tscrpt_reg_LuxR_C"/>
</dbReference>
<dbReference type="PANTHER" id="PTHR44688:SF16">
    <property type="entry name" value="DNA-BINDING TRANSCRIPTIONAL ACTIVATOR DEVR_DOSR"/>
    <property type="match status" value="1"/>
</dbReference>
<dbReference type="SMART" id="SM00421">
    <property type="entry name" value="HTH_LUXR"/>
    <property type="match status" value="1"/>
</dbReference>
<dbReference type="AlphaFoldDB" id="A0A6P2VI73"/>
<dbReference type="EMBL" id="CABVQN010000007">
    <property type="protein sequence ID" value="VWC90686.1"/>
    <property type="molecule type" value="Genomic_DNA"/>
</dbReference>
<dbReference type="Pfam" id="PF17874">
    <property type="entry name" value="TPR_MalT"/>
    <property type="match status" value="1"/>
</dbReference>
<dbReference type="SUPFAM" id="SSF48452">
    <property type="entry name" value="TPR-like"/>
    <property type="match status" value="1"/>
</dbReference>
<dbReference type="Gene3D" id="1.25.40.10">
    <property type="entry name" value="Tetratricopeptide repeat domain"/>
    <property type="match status" value="1"/>
</dbReference>
<dbReference type="InterPro" id="IPR041617">
    <property type="entry name" value="TPR_MalT"/>
</dbReference>
<dbReference type="Pfam" id="PF25873">
    <property type="entry name" value="WHD_MalT"/>
    <property type="match status" value="1"/>
</dbReference>
<evidence type="ECO:0000256" key="1">
    <source>
        <dbReference type="ARBA" id="ARBA00023015"/>
    </source>
</evidence>
<keyword evidence="3" id="KW-0804">Transcription</keyword>
<gene>
    <name evidence="5" type="ORF">BLA39750_01861</name>
</gene>
<protein>
    <submittedName>
        <fullName evidence="5">LuxR family transcriptional regulator</fullName>
    </submittedName>
</protein>
<name>A0A6P2VI73_BURL3</name>
<dbReference type="PRINTS" id="PR00038">
    <property type="entry name" value="HTHLUXR"/>
</dbReference>
<dbReference type="SUPFAM" id="SSF46894">
    <property type="entry name" value="C-terminal effector domain of the bipartite response regulators"/>
    <property type="match status" value="1"/>
</dbReference>